<accession>A0ABR4B0T8</accession>
<dbReference type="SUPFAM" id="SSF48452">
    <property type="entry name" value="TPR-like"/>
    <property type="match status" value="2"/>
</dbReference>
<dbReference type="Pfam" id="PF00931">
    <property type="entry name" value="NB-ARC"/>
    <property type="match status" value="1"/>
</dbReference>
<dbReference type="InterPro" id="IPR027417">
    <property type="entry name" value="P-loop_NTPase"/>
</dbReference>
<dbReference type="PANTHER" id="PTHR46082">
    <property type="entry name" value="ATP/GTP-BINDING PROTEIN-RELATED"/>
    <property type="match status" value="1"/>
</dbReference>
<dbReference type="Gene3D" id="1.25.40.10">
    <property type="entry name" value="Tetratricopeptide repeat domain"/>
    <property type="match status" value="2"/>
</dbReference>
<dbReference type="EMBL" id="JBHFEH010000036">
    <property type="protein sequence ID" value="KAL2051340.1"/>
    <property type="molecule type" value="Genomic_DNA"/>
</dbReference>
<organism evidence="2 3">
    <name type="scientific">Lepraria finkii</name>
    <dbReference type="NCBI Taxonomy" id="1340010"/>
    <lineage>
        <taxon>Eukaryota</taxon>
        <taxon>Fungi</taxon>
        <taxon>Dikarya</taxon>
        <taxon>Ascomycota</taxon>
        <taxon>Pezizomycotina</taxon>
        <taxon>Lecanoromycetes</taxon>
        <taxon>OSLEUM clade</taxon>
        <taxon>Lecanoromycetidae</taxon>
        <taxon>Lecanorales</taxon>
        <taxon>Lecanorineae</taxon>
        <taxon>Stereocaulaceae</taxon>
        <taxon>Lepraria</taxon>
    </lineage>
</organism>
<evidence type="ECO:0000259" key="1">
    <source>
        <dbReference type="Pfam" id="PF00931"/>
    </source>
</evidence>
<evidence type="ECO:0000313" key="2">
    <source>
        <dbReference type="EMBL" id="KAL2051340.1"/>
    </source>
</evidence>
<evidence type="ECO:0000313" key="3">
    <source>
        <dbReference type="Proteomes" id="UP001590951"/>
    </source>
</evidence>
<dbReference type="InterPro" id="IPR019734">
    <property type="entry name" value="TPR_rpt"/>
</dbReference>
<dbReference type="InterPro" id="IPR011990">
    <property type="entry name" value="TPR-like_helical_dom_sf"/>
</dbReference>
<dbReference type="Gene3D" id="3.40.50.300">
    <property type="entry name" value="P-loop containing nucleotide triphosphate hydrolases"/>
    <property type="match status" value="1"/>
</dbReference>
<dbReference type="Pfam" id="PF13424">
    <property type="entry name" value="TPR_12"/>
    <property type="match status" value="3"/>
</dbReference>
<comment type="caution">
    <text evidence="2">The sequence shown here is derived from an EMBL/GenBank/DDBJ whole genome shotgun (WGS) entry which is preliminary data.</text>
</comment>
<dbReference type="InterPro" id="IPR002182">
    <property type="entry name" value="NB-ARC"/>
</dbReference>
<feature type="domain" description="NB-ARC" evidence="1">
    <location>
        <begin position="101"/>
        <end position="275"/>
    </location>
</feature>
<dbReference type="InterPro" id="IPR053137">
    <property type="entry name" value="NLR-like"/>
</dbReference>
<dbReference type="Proteomes" id="UP001590951">
    <property type="component" value="Unassembled WGS sequence"/>
</dbReference>
<dbReference type="SUPFAM" id="SSF52540">
    <property type="entry name" value="P-loop containing nucleoside triphosphate hydrolases"/>
    <property type="match status" value="1"/>
</dbReference>
<name>A0ABR4B0T8_9LECA</name>
<protein>
    <recommendedName>
        <fullName evidence="1">NB-ARC domain-containing protein</fullName>
    </recommendedName>
</protein>
<proteinExistence type="predicted"/>
<dbReference type="SMART" id="SM00028">
    <property type="entry name" value="TPR"/>
    <property type="match status" value="5"/>
</dbReference>
<keyword evidence="3" id="KW-1185">Reference proteome</keyword>
<dbReference type="PANTHER" id="PTHR46082:SF6">
    <property type="entry name" value="AAA+ ATPASE DOMAIN-CONTAINING PROTEIN-RELATED"/>
    <property type="match status" value="1"/>
</dbReference>
<reference evidence="2 3" key="1">
    <citation type="submission" date="2024-09" db="EMBL/GenBank/DDBJ databases">
        <title>Rethinking Asexuality: The Enigmatic Case of Functional Sexual Genes in Lepraria (Stereocaulaceae).</title>
        <authorList>
            <person name="Doellman M."/>
            <person name="Sun Y."/>
            <person name="Barcenas-Pena A."/>
            <person name="Lumbsch H.T."/>
            <person name="Grewe F."/>
        </authorList>
    </citation>
    <scope>NUCLEOTIDE SEQUENCE [LARGE SCALE GENOMIC DNA]</scope>
    <source>
        <strain evidence="2 3">Grewe 0041</strain>
    </source>
</reference>
<sequence>MISHQKIGLPGVLETAESIDANHMQMVKCKNRSDESYRAIAGVLKQFLKKISNRLELPIRSAAQTPQEETLSARQEADTSCAATSYYSIPFSRNRWFVGRTKKLKELEEKLITSDDCQKLALVGLGGVGKTQAALKLVYIVKEHRPEYSIFWVPALSTESFEQAYRDIATRCSITLNPKEEDPKESVRRYLNSDLAGKWLLVVDNADDQEVLFGKADEHRGVKDYLPESENGRTLFTTRHREIAVSLVGSEVVVLQEMDQKEAEAFLAKSLTQKELLDDEADTIALLNELTYLPLAIAQAAAYLNVMQISIQEYLSLLRNTEQETISLLSREFHDTTRYKSSAQSKNSVAATWLISFDQIRRSDSIAADLLCFMSCIENKAIPRSIMPSVELEEQMVHAIGTLRAYAFVTKRGDGDSYDMHRLVHLATKVWLNMQDTSRKVKEEVAIHLAEIFPSDDYTNRTIWREYFPHAFQFLRNTKMLDGDARYDLCMAVGKCLWVDGRIGEAVDWLSECFLWRRGRYLEDHPSRLAAQHELAMVYQAGGQVKEAVKLLEQVVAIEEKVLKEDHPFRLTSQHVLAGVYQADGQVKEAVKLLEQVVAIREKVLKEDHPSRLASQHGLARAYQADGQVKKAVKLLKQVVAIREKVLKEDHPSRLASQHGLARAYQADGQVKEAVKLLKQVVAIQKKVLKEDHPSRLASQHVLAGAYQADGQVKEAVKLLEQVVAIQEKVLRKDHLDRLISERALQGLYAQQRS</sequence>
<gene>
    <name evidence="2" type="ORF">ABVK25_008392</name>
</gene>
<dbReference type="NCBIfam" id="NF040586">
    <property type="entry name" value="FxSxx_TPR"/>
    <property type="match status" value="1"/>
</dbReference>